<dbReference type="PANTHER" id="PTHR38446">
    <property type="entry name" value="BLL0914 PROTEIN"/>
    <property type="match status" value="1"/>
</dbReference>
<dbReference type="Pfam" id="PF06993">
    <property type="entry name" value="DUF1304"/>
    <property type="match status" value="1"/>
</dbReference>
<proteinExistence type="predicted"/>
<dbReference type="AlphaFoldDB" id="A0A2W6NKZ8"/>
<dbReference type="EMBL" id="QKWW01000020">
    <property type="protein sequence ID" value="PZT56415.1"/>
    <property type="molecule type" value="Genomic_DNA"/>
</dbReference>
<comment type="caution">
    <text evidence="2">The sequence shown here is derived from an EMBL/GenBank/DDBJ whole genome shotgun (WGS) entry which is preliminary data.</text>
</comment>
<accession>A0A2W6NKZ8</accession>
<feature type="transmembrane region" description="Helical" evidence="1">
    <location>
        <begin position="97"/>
        <end position="115"/>
    </location>
</feature>
<dbReference type="Proteomes" id="UP000249204">
    <property type="component" value="Unassembled WGS sequence"/>
</dbReference>
<sequence length="140" mass="15573">MLILYNRYVSKFNYIIESRVFLLIGTIFVALVAIEHIYIMIMEMFMWTRPRTMKTFGTTPEFASSTKALAANQGLYNGFLAAGLIWGLVYPDASVGLHIQIFFLACVIIAALYGGVSSSRSIIIKQGLPAIIALLLVLFL</sequence>
<keyword evidence="1" id="KW-1133">Transmembrane helix</keyword>
<evidence type="ECO:0000256" key="1">
    <source>
        <dbReference type="SAM" id="Phobius"/>
    </source>
</evidence>
<feature type="transmembrane region" description="Helical" evidence="1">
    <location>
        <begin position="20"/>
        <end position="41"/>
    </location>
</feature>
<feature type="transmembrane region" description="Helical" evidence="1">
    <location>
        <begin position="74"/>
        <end position="91"/>
    </location>
</feature>
<evidence type="ECO:0000313" key="2">
    <source>
        <dbReference type="EMBL" id="PZT56415.1"/>
    </source>
</evidence>
<dbReference type="InterPro" id="IPR009732">
    <property type="entry name" value="DUF1304"/>
</dbReference>
<keyword evidence="1" id="KW-0472">Membrane</keyword>
<protein>
    <submittedName>
        <fullName evidence="2">DUF1304 domain-containing protein</fullName>
    </submittedName>
</protein>
<gene>
    <name evidence="2" type="ORF">DN757_07120</name>
</gene>
<reference evidence="2 3" key="1">
    <citation type="submission" date="2018-06" db="EMBL/GenBank/DDBJ databases">
        <title>Isolation of heavy metals resistant Paenibacillus silvae NC2 from Gold-Copper mine in ZiJin, China.</title>
        <authorList>
            <person name="Xu J."/>
            <person name="Mazhar H.S."/>
            <person name="Rensing C."/>
        </authorList>
    </citation>
    <scope>NUCLEOTIDE SEQUENCE [LARGE SCALE GENOMIC DNA]</scope>
    <source>
        <strain evidence="2 3">NC2</strain>
    </source>
</reference>
<keyword evidence="1" id="KW-0812">Transmembrane</keyword>
<feature type="transmembrane region" description="Helical" evidence="1">
    <location>
        <begin position="122"/>
        <end position="139"/>
    </location>
</feature>
<name>A0A2W6NKZ8_9BACL</name>
<evidence type="ECO:0000313" key="3">
    <source>
        <dbReference type="Proteomes" id="UP000249204"/>
    </source>
</evidence>
<organism evidence="2 3">
    <name type="scientific">Paenibacillus silvae</name>
    <dbReference type="NCBI Taxonomy" id="1325358"/>
    <lineage>
        <taxon>Bacteria</taxon>
        <taxon>Bacillati</taxon>
        <taxon>Bacillota</taxon>
        <taxon>Bacilli</taxon>
        <taxon>Bacillales</taxon>
        <taxon>Paenibacillaceae</taxon>
        <taxon>Paenibacillus</taxon>
    </lineage>
</organism>
<dbReference type="PANTHER" id="PTHR38446:SF1">
    <property type="entry name" value="BLL0914 PROTEIN"/>
    <property type="match status" value="1"/>
</dbReference>